<dbReference type="SUPFAM" id="SSF53448">
    <property type="entry name" value="Nucleotide-diphospho-sugar transferases"/>
    <property type="match status" value="1"/>
</dbReference>
<proteinExistence type="predicted"/>
<feature type="transmembrane region" description="Helical" evidence="1">
    <location>
        <begin position="266"/>
        <end position="289"/>
    </location>
</feature>
<reference evidence="3" key="1">
    <citation type="submission" date="2020-10" db="EMBL/GenBank/DDBJ databases">
        <authorList>
            <person name="Gilroy R."/>
        </authorList>
    </citation>
    <scope>NUCLEOTIDE SEQUENCE</scope>
    <source>
        <strain evidence="3">10192</strain>
    </source>
</reference>
<sequence length="320" mass="36650">MQKEKPKIEHIIIACCTYKREKQLETTIQSLISMDFPEDIKTEILIVDNDEQKSAESVVEKYRQNAPAKILYTVENSTGLSNVRNKALNKAIELGATHIAFIDDDETATPEWLIRHINFYNNQKDIFVSSGPTFVKFDKKYPAHIENNDVFKKPTTKKFGQIRKTCASGNVFFPLNIVKENNLYFSEKFNFSGGEDFDFFKRVSENGYAIGWNPDAINYEIAGAERANIKWILARKYFNGFAVSQLKFNGKKFGIKKIFYITEKTLTVFINIFMSIFSILFGLTCFFNVCGLTAKNLGKLLGTLTNATLNYYTERKPVNV</sequence>
<evidence type="ECO:0000256" key="1">
    <source>
        <dbReference type="SAM" id="Phobius"/>
    </source>
</evidence>
<dbReference type="InterPro" id="IPR050834">
    <property type="entry name" value="Glycosyltransf_2"/>
</dbReference>
<dbReference type="EMBL" id="JADIND010000149">
    <property type="protein sequence ID" value="MBO8431095.1"/>
    <property type="molecule type" value="Genomic_DNA"/>
</dbReference>
<keyword evidence="1" id="KW-1133">Transmembrane helix</keyword>
<keyword evidence="1" id="KW-0812">Transmembrane</keyword>
<reference evidence="3" key="2">
    <citation type="journal article" date="2021" name="PeerJ">
        <title>Extensive microbial diversity within the chicken gut microbiome revealed by metagenomics and culture.</title>
        <authorList>
            <person name="Gilroy R."/>
            <person name="Ravi A."/>
            <person name="Getino M."/>
            <person name="Pursley I."/>
            <person name="Horton D.L."/>
            <person name="Alikhan N.F."/>
            <person name="Baker D."/>
            <person name="Gharbi K."/>
            <person name="Hall N."/>
            <person name="Watson M."/>
            <person name="Adriaenssens E.M."/>
            <person name="Foster-Nyarko E."/>
            <person name="Jarju S."/>
            <person name="Secka A."/>
            <person name="Antonio M."/>
            <person name="Oren A."/>
            <person name="Chaudhuri R.R."/>
            <person name="La Ragione R."/>
            <person name="Hildebrand F."/>
            <person name="Pallen M.J."/>
        </authorList>
    </citation>
    <scope>NUCLEOTIDE SEQUENCE</scope>
    <source>
        <strain evidence="3">10192</strain>
    </source>
</reference>
<comment type="caution">
    <text evidence="3">The sequence shown here is derived from an EMBL/GenBank/DDBJ whole genome shotgun (WGS) entry which is preliminary data.</text>
</comment>
<dbReference type="InterPro" id="IPR001173">
    <property type="entry name" value="Glyco_trans_2-like"/>
</dbReference>
<dbReference type="AlphaFoldDB" id="A0A9D9DS75"/>
<evidence type="ECO:0000259" key="2">
    <source>
        <dbReference type="Pfam" id="PF00535"/>
    </source>
</evidence>
<accession>A0A9D9DS75</accession>
<dbReference type="InterPro" id="IPR029044">
    <property type="entry name" value="Nucleotide-diphossugar_trans"/>
</dbReference>
<dbReference type="PANTHER" id="PTHR43685">
    <property type="entry name" value="GLYCOSYLTRANSFERASE"/>
    <property type="match status" value="1"/>
</dbReference>
<organism evidence="3 4">
    <name type="scientific">Candidatus Scatousia excrementipullorum</name>
    <dbReference type="NCBI Taxonomy" id="2840936"/>
    <lineage>
        <taxon>Bacteria</taxon>
        <taxon>Candidatus Scatousia</taxon>
    </lineage>
</organism>
<protein>
    <submittedName>
        <fullName evidence="3">Glycosyltransferase family 2 protein</fullName>
    </submittedName>
</protein>
<dbReference type="Pfam" id="PF00535">
    <property type="entry name" value="Glycos_transf_2"/>
    <property type="match status" value="1"/>
</dbReference>
<dbReference type="Gene3D" id="3.90.550.10">
    <property type="entry name" value="Spore Coat Polysaccharide Biosynthesis Protein SpsA, Chain A"/>
    <property type="match status" value="1"/>
</dbReference>
<evidence type="ECO:0000313" key="3">
    <source>
        <dbReference type="EMBL" id="MBO8431095.1"/>
    </source>
</evidence>
<keyword evidence="1" id="KW-0472">Membrane</keyword>
<dbReference type="CDD" id="cd00761">
    <property type="entry name" value="Glyco_tranf_GTA_type"/>
    <property type="match status" value="1"/>
</dbReference>
<name>A0A9D9DS75_9BACT</name>
<gene>
    <name evidence="3" type="ORF">IAC76_06870</name>
</gene>
<feature type="domain" description="Glycosyltransferase 2-like" evidence="2">
    <location>
        <begin position="15"/>
        <end position="172"/>
    </location>
</feature>
<dbReference type="PANTHER" id="PTHR43685:SF11">
    <property type="entry name" value="GLYCOSYLTRANSFERASE TAGX-RELATED"/>
    <property type="match status" value="1"/>
</dbReference>
<evidence type="ECO:0000313" key="4">
    <source>
        <dbReference type="Proteomes" id="UP000823632"/>
    </source>
</evidence>
<dbReference type="Proteomes" id="UP000823632">
    <property type="component" value="Unassembled WGS sequence"/>
</dbReference>